<dbReference type="STRING" id="137591.AO080_07295"/>
<evidence type="ECO:0000256" key="13">
    <source>
        <dbReference type="ARBA" id="ARBA00037917"/>
    </source>
</evidence>
<dbReference type="GO" id="GO:0005524">
    <property type="term" value="F:ATP binding"/>
    <property type="evidence" value="ECO:0007669"/>
    <property type="project" value="UniProtKB-KW"/>
</dbReference>
<evidence type="ECO:0000313" key="18">
    <source>
        <dbReference type="Proteomes" id="UP000032287"/>
    </source>
</evidence>
<evidence type="ECO:0000256" key="3">
    <source>
        <dbReference type="ARBA" id="ARBA00004769"/>
    </source>
</evidence>
<evidence type="ECO:0000256" key="7">
    <source>
        <dbReference type="ARBA" id="ARBA00019161"/>
    </source>
</evidence>
<evidence type="ECO:0000256" key="15">
    <source>
        <dbReference type="ARBA" id="ARBA00043176"/>
    </source>
</evidence>
<keyword evidence="11" id="KW-0067">ATP-binding</keyword>
<evidence type="ECO:0000256" key="5">
    <source>
        <dbReference type="ARBA" id="ARBA00012135"/>
    </source>
</evidence>
<comment type="catalytic activity">
    <reaction evidence="1">
        <text>4-amino-5-hydroxymethyl-2-methylpyrimidine + ATP = 4-amino-2-methyl-5-(phosphooxymethyl)pyrimidine + ADP + H(+)</text>
        <dbReference type="Rhea" id="RHEA:23096"/>
        <dbReference type="ChEBI" id="CHEBI:15378"/>
        <dbReference type="ChEBI" id="CHEBI:16892"/>
        <dbReference type="ChEBI" id="CHEBI:30616"/>
        <dbReference type="ChEBI" id="CHEBI:58354"/>
        <dbReference type="ChEBI" id="CHEBI:456216"/>
        <dbReference type="EC" id="2.7.1.49"/>
    </reaction>
</comment>
<dbReference type="SUPFAM" id="SSF53613">
    <property type="entry name" value="Ribokinase-like"/>
    <property type="match status" value="1"/>
</dbReference>
<evidence type="ECO:0000256" key="2">
    <source>
        <dbReference type="ARBA" id="ARBA00000565"/>
    </source>
</evidence>
<dbReference type="Pfam" id="PF08543">
    <property type="entry name" value="Phos_pyr_kin"/>
    <property type="match status" value="1"/>
</dbReference>
<evidence type="ECO:0000256" key="9">
    <source>
        <dbReference type="ARBA" id="ARBA00022741"/>
    </source>
</evidence>
<keyword evidence="18" id="KW-1185">Reference proteome</keyword>
<comment type="pathway">
    <text evidence="13">Cofactor biosynthesis; thiamine diphosphate biosynthesis; 4-amino-2-methyl-5-diphosphomethylpyrimidine from 5-amino-1-(5-phospho-D-ribosyl)imidazole: step 2/3.</text>
</comment>
<dbReference type="RefSeq" id="WP_043711198.1">
    <property type="nucleotide sequence ID" value="NZ_JALOCT010000019.1"/>
</dbReference>
<dbReference type="AlphaFoldDB" id="A0A0D1JHQ2"/>
<evidence type="ECO:0000256" key="12">
    <source>
        <dbReference type="ARBA" id="ARBA00022977"/>
    </source>
</evidence>
<dbReference type="PATRIC" id="fig|137591.25.peg.954"/>
<dbReference type="NCBIfam" id="TIGR00097">
    <property type="entry name" value="HMP-P_kinase"/>
    <property type="match status" value="1"/>
</dbReference>
<protein>
    <recommendedName>
        <fullName evidence="7">Hydroxymethylpyrimidine/phosphomethylpyrimidine kinase</fullName>
        <ecNumber evidence="5">2.7.1.49</ecNumber>
        <ecNumber evidence="6">2.7.4.7</ecNumber>
    </recommendedName>
    <alternativeName>
        <fullName evidence="14">Hydroxymethylpyrimidine kinase</fullName>
    </alternativeName>
    <alternativeName>
        <fullName evidence="15">Hydroxymethylpyrimidine phosphate kinase</fullName>
    </alternativeName>
</protein>
<evidence type="ECO:0000256" key="8">
    <source>
        <dbReference type="ARBA" id="ARBA00022679"/>
    </source>
</evidence>
<evidence type="ECO:0000256" key="11">
    <source>
        <dbReference type="ARBA" id="ARBA00022840"/>
    </source>
</evidence>
<dbReference type="InterPro" id="IPR013749">
    <property type="entry name" value="PM/HMP-P_kinase-1"/>
</dbReference>
<evidence type="ECO:0000259" key="16">
    <source>
        <dbReference type="Pfam" id="PF08543"/>
    </source>
</evidence>
<comment type="pathway">
    <text evidence="3">Cofactor biosynthesis; thiamine diphosphate biosynthesis; 4-amino-2-methyl-5-diphosphomethylpyrimidine from 5-amino-1-(5-phospho-D-ribosyl)imidazole: step 3/3.</text>
</comment>
<dbReference type="EMBL" id="JWHU01000014">
    <property type="protein sequence ID" value="KIU20918.1"/>
    <property type="molecule type" value="Genomic_DNA"/>
</dbReference>
<keyword evidence="10" id="KW-0418">Kinase</keyword>
<sequence length="267" mass="27440">MIDVPQVMTVAGIDASGGAGANADLKTFHNQGVYAASIITGLTAQNTLGVQAVLPTPADFVTAQFDSVLADLSIQAVKTGALFDAERVQTVADNLAQAQIPFVVVDPVMVAKGGAPLLTDDAVAVLVAELLPLATVMTPNLAEASVLLDRPITSETAMVAAAHDLRALGPANVVLKGGHLADSRSDEVADYVALADGTGFWLRAPRVATNRTHGTGDTLPAYITAHLAKGETLAALMPNAKRFMTAAISETIAVGHGHGPLNHWVTG</sequence>
<dbReference type="Proteomes" id="UP000032287">
    <property type="component" value="Unassembled WGS sequence"/>
</dbReference>
<organism evidence="17 18">
    <name type="scientific">Weissella cibaria</name>
    <dbReference type="NCBI Taxonomy" id="137591"/>
    <lineage>
        <taxon>Bacteria</taxon>
        <taxon>Bacillati</taxon>
        <taxon>Bacillota</taxon>
        <taxon>Bacilli</taxon>
        <taxon>Lactobacillales</taxon>
        <taxon>Lactobacillaceae</taxon>
        <taxon>Weissella</taxon>
    </lineage>
</organism>
<gene>
    <name evidence="17" type="primary">thiD</name>
    <name evidence="17" type="ORF">QX99_00986</name>
</gene>
<dbReference type="CDD" id="cd01169">
    <property type="entry name" value="HMPP_kinase"/>
    <property type="match status" value="1"/>
</dbReference>
<evidence type="ECO:0000256" key="10">
    <source>
        <dbReference type="ARBA" id="ARBA00022777"/>
    </source>
</evidence>
<evidence type="ECO:0000313" key="17">
    <source>
        <dbReference type="EMBL" id="KIU20918.1"/>
    </source>
</evidence>
<dbReference type="GO" id="GO:0009228">
    <property type="term" value="P:thiamine biosynthetic process"/>
    <property type="evidence" value="ECO:0007669"/>
    <property type="project" value="UniProtKB-KW"/>
</dbReference>
<comment type="similarity">
    <text evidence="4">Belongs to the ThiD family.</text>
</comment>
<dbReference type="EC" id="2.7.4.7" evidence="6"/>
<dbReference type="EC" id="2.7.1.49" evidence="5"/>
<proteinExistence type="inferred from homology"/>
<dbReference type="GO" id="GO:0008902">
    <property type="term" value="F:hydroxymethylpyrimidine kinase activity"/>
    <property type="evidence" value="ECO:0007669"/>
    <property type="project" value="UniProtKB-EC"/>
</dbReference>
<evidence type="ECO:0000256" key="4">
    <source>
        <dbReference type="ARBA" id="ARBA00009879"/>
    </source>
</evidence>
<name>A0A0D1JHQ2_9LACO</name>
<accession>A0A0D1JHQ2</accession>
<comment type="catalytic activity">
    <reaction evidence="2">
        <text>4-amino-2-methyl-5-(phosphooxymethyl)pyrimidine + ATP = 4-amino-2-methyl-5-(diphosphooxymethyl)pyrimidine + ADP</text>
        <dbReference type="Rhea" id="RHEA:19893"/>
        <dbReference type="ChEBI" id="CHEBI:30616"/>
        <dbReference type="ChEBI" id="CHEBI:57841"/>
        <dbReference type="ChEBI" id="CHEBI:58354"/>
        <dbReference type="ChEBI" id="CHEBI:456216"/>
        <dbReference type="EC" id="2.7.4.7"/>
    </reaction>
</comment>
<dbReference type="InterPro" id="IPR004399">
    <property type="entry name" value="HMP/HMP-P_kinase_dom"/>
</dbReference>
<dbReference type="InterPro" id="IPR029056">
    <property type="entry name" value="Ribokinase-like"/>
</dbReference>
<dbReference type="eggNOG" id="COG0351">
    <property type="taxonomic scope" value="Bacteria"/>
</dbReference>
<keyword evidence="8 17" id="KW-0808">Transferase</keyword>
<evidence type="ECO:0000256" key="6">
    <source>
        <dbReference type="ARBA" id="ARBA00012963"/>
    </source>
</evidence>
<comment type="caution">
    <text evidence="17">The sequence shown here is derived from an EMBL/GenBank/DDBJ whole genome shotgun (WGS) entry which is preliminary data.</text>
</comment>
<dbReference type="PANTHER" id="PTHR20858">
    <property type="entry name" value="PHOSPHOMETHYLPYRIMIDINE KINASE"/>
    <property type="match status" value="1"/>
</dbReference>
<dbReference type="Gene3D" id="3.40.1190.20">
    <property type="match status" value="1"/>
</dbReference>
<dbReference type="PANTHER" id="PTHR20858:SF17">
    <property type="entry name" value="HYDROXYMETHYLPYRIMIDINE_PHOSPHOMETHYLPYRIMIDINE KINASE THI20-RELATED"/>
    <property type="match status" value="1"/>
</dbReference>
<dbReference type="GO" id="GO:0008972">
    <property type="term" value="F:phosphomethylpyrimidine kinase activity"/>
    <property type="evidence" value="ECO:0007669"/>
    <property type="project" value="UniProtKB-EC"/>
</dbReference>
<feature type="domain" description="Pyridoxamine kinase/Phosphomethylpyrimidine kinase" evidence="16">
    <location>
        <begin position="14"/>
        <end position="262"/>
    </location>
</feature>
<dbReference type="GO" id="GO:0005829">
    <property type="term" value="C:cytosol"/>
    <property type="evidence" value="ECO:0007669"/>
    <property type="project" value="TreeGrafter"/>
</dbReference>
<evidence type="ECO:0000256" key="14">
    <source>
        <dbReference type="ARBA" id="ARBA00042102"/>
    </source>
</evidence>
<keyword evidence="9" id="KW-0547">Nucleotide-binding</keyword>
<evidence type="ECO:0000256" key="1">
    <source>
        <dbReference type="ARBA" id="ARBA00000151"/>
    </source>
</evidence>
<keyword evidence="12" id="KW-0784">Thiamine biosynthesis</keyword>
<dbReference type="FunFam" id="3.40.1190.20:FF:000003">
    <property type="entry name" value="Phosphomethylpyrimidine kinase ThiD"/>
    <property type="match status" value="1"/>
</dbReference>
<reference evidence="17 18" key="1">
    <citation type="journal article" date="2015" name="Microbiology (Mosc.)">
        <title>Genomics of the Weissella cibaria species with an examination of its metabolic traits.</title>
        <authorList>
            <person name="Lynch K.M."/>
            <person name="Lucid A."/>
            <person name="Arendt E.K."/>
            <person name="Sleator R.D."/>
            <person name="Lucey B."/>
            <person name="Coffey A."/>
        </authorList>
    </citation>
    <scope>NUCLEOTIDE SEQUENCE [LARGE SCALE GENOMIC DNA]</scope>
    <source>
        <strain evidence="17 18">MG1</strain>
    </source>
</reference>